<dbReference type="CTD" id="20205026"/>
<dbReference type="InParanoid" id="T1F877"/>
<dbReference type="AlphaFoldDB" id="T1F877"/>
<dbReference type="EMBL" id="KB096743">
    <property type="protein sequence ID" value="ESO01552.1"/>
    <property type="molecule type" value="Genomic_DNA"/>
</dbReference>
<name>T1F877_HELRO</name>
<dbReference type="GeneID" id="20205026"/>
<evidence type="ECO:0000313" key="4">
    <source>
        <dbReference type="Proteomes" id="UP000015101"/>
    </source>
</evidence>
<evidence type="ECO:0000256" key="1">
    <source>
        <dbReference type="SAM" id="MobiDB-lite"/>
    </source>
</evidence>
<accession>T1F877</accession>
<sequence>MKLKHHYQINTKTNSKTAKEVLDYSCLIKYVHSNAEWPSTGTTHGTSKTLFGHSNQSSGPKTVIIKPNSLFFLQKEKKTTGTNPLDIALNTDMNNLKSSLDEAVINEERSPKMEKTVDVENAN</sequence>
<evidence type="ECO:0000313" key="3">
    <source>
        <dbReference type="EnsemblMetazoa" id="HelroP174512"/>
    </source>
</evidence>
<dbReference type="EMBL" id="AMQM01004932">
    <property type="status" value="NOT_ANNOTATED_CDS"/>
    <property type="molecule type" value="Genomic_DNA"/>
</dbReference>
<protein>
    <submittedName>
        <fullName evidence="2 3">Uncharacterized protein</fullName>
    </submittedName>
</protein>
<evidence type="ECO:0000313" key="2">
    <source>
        <dbReference type="EMBL" id="ESO01552.1"/>
    </source>
</evidence>
<proteinExistence type="predicted"/>
<reference evidence="3" key="3">
    <citation type="submission" date="2015-06" db="UniProtKB">
        <authorList>
            <consortium name="EnsemblMetazoa"/>
        </authorList>
    </citation>
    <scope>IDENTIFICATION</scope>
</reference>
<dbReference type="EnsemblMetazoa" id="HelroT174512">
    <property type="protein sequence ID" value="HelroP174512"/>
    <property type="gene ID" value="HelroG174512"/>
</dbReference>
<dbReference type="RefSeq" id="XP_009020206.1">
    <property type="nucleotide sequence ID" value="XM_009021958.1"/>
</dbReference>
<gene>
    <name evidence="3" type="primary">20205026</name>
    <name evidence="2" type="ORF">HELRODRAFT_174512</name>
</gene>
<dbReference type="HOGENOM" id="CLU_2017701_0_0_1"/>
<reference evidence="2 4" key="2">
    <citation type="journal article" date="2013" name="Nature">
        <title>Insights into bilaterian evolution from three spiralian genomes.</title>
        <authorList>
            <person name="Simakov O."/>
            <person name="Marletaz F."/>
            <person name="Cho S.J."/>
            <person name="Edsinger-Gonzales E."/>
            <person name="Havlak P."/>
            <person name="Hellsten U."/>
            <person name="Kuo D.H."/>
            <person name="Larsson T."/>
            <person name="Lv J."/>
            <person name="Arendt D."/>
            <person name="Savage R."/>
            <person name="Osoegawa K."/>
            <person name="de Jong P."/>
            <person name="Grimwood J."/>
            <person name="Chapman J.A."/>
            <person name="Shapiro H."/>
            <person name="Aerts A."/>
            <person name="Otillar R.P."/>
            <person name="Terry A.Y."/>
            <person name="Boore J.L."/>
            <person name="Grigoriev I.V."/>
            <person name="Lindberg D.R."/>
            <person name="Seaver E.C."/>
            <person name="Weisblat D.A."/>
            <person name="Putnam N.H."/>
            <person name="Rokhsar D.S."/>
        </authorList>
    </citation>
    <scope>NUCLEOTIDE SEQUENCE</scope>
</reference>
<organism evidence="3 4">
    <name type="scientific">Helobdella robusta</name>
    <name type="common">Californian leech</name>
    <dbReference type="NCBI Taxonomy" id="6412"/>
    <lineage>
        <taxon>Eukaryota</taxon>
        <taxon>Metazoa</taxon>
        <taxon>Spiralia</taxon>
        <taxon>Lophotrochozoa</taxon>
        <taxon>Annelida</taxon>
        <taxon>Clitellata</taxon>
        <taxon>Hirudinea</taxon>
        <taxon>Rhynchobdellida</taxon>
        <taxon>Glossiphoniidae</taxon>
        <taxon>Helobdella</taxon>
    </lineage>
</organism>
<keyword evidence="4" id="KW-1185">Reference proteome</keyword>
<dbReference type="Proteomes" id="UP000015101">
    <property type="component" value="Unassembled WGS sequence"/>
</dbReference>
<dbReference type="KEGG" id="hro:HELRODRAFT_174512"/>
<reference evidence="4" key="1">
    <citation type="submission" date="2012-12" db="EMBL/GenBank/DDBJ databases">
        <authorList>
            <person name="Hellsten U."/>
            <person name="Grimwood J."/>
            <person name="Chapman J.A."/>
            <person name="Shapiro H."/>
            <person name="Aerts A."/>
            <person name="Otillar R.P."/>
            <person name="Terry A.Y."/>
            <person name="Boore J.L."/>
            <person name="Simakov O."/>
            <person name="Marletaz F."/>
            <person name="Cho S.-J."/>
            <person name="Edsinger-Gonzales E."/>
            <person name="Havlak P."/>
            <person name="Kuo D.-H."/>
            <person name="Larsson T."/>
            <person name="Lv J."/>
            <person name="Arendt D."/>
            <person name="Savage R."/>
            <person name="Osoegawa K."/>
            <person name="de Jong P."/>
            <person name="Lindberg D.R."/>
            <person name="Seaver E.C."/>
            <person name="Weisblat D.A."/>
            <person name="Putnam N.H."/>
            <person name="Grigoriev I.V."/>
            <person name="Rokhsar D.S."/>
        </authorList>
    </citation>
    <scope>NUCLEOTIDE SEQUENCE</scope>
</reference>
<feature type="region of interest" description="Disordered" evidence="1">
    <location>
        <begin position="37"/>
        <end position="59"/>
    </location>
</feature>